<keyword evidence="4" id="KW-0812">Transmembrane</keyword>
<evidence type="ECO:0000256" key="2">
    <source>
        <dbReference type="ARBA" id="ARBA00022737"/>
    </source>
</evidence>
<evidence type="ECO:0000256" key="4">
    <source>
        <dbReference type="SAM" id="Phobius"/>
    </source>
</evidence>
<dbReference type="SUPFAM" id="SSF52058">
    <property type="entry name" value="L domain-like"/>
    <property type="match status" value="1"/>
</dbReference>
<feature type="transmembrane region" description="Helical" evidence="4">
    <location>
        <begin position="14"/>
        <end position="32"/>
    </location>
</feature>
<keyword evidence="4" id="KW-1133">Transmembrane helix</keyword>
<proteinExistence type="predicted"/>
<dbReference type="Gene3D" id="3.80.10.10">
    <property type="entry name" value="Ribonuclease Inhibitor"/>
    <property type="match status" value="1"/>
</dbReference>
<keyword evidence="2" id="KW-0677">Repeat</keyword>
<evidence type="ECO:0000259" key="5">
    <source>
        <dbReference type="Pfam" id="PF24758"/>
    </source>
</evidence>
<protein>
    <submittedName>
        <fullName evidence="6">Leucine-rich repeat-containing protein 7</fullName>
    </submittedName>
</protein>
<dbReference type="InterPro" id="IPR055411">
    <property type="entry name" value="LRR_FXL15/At3g58940/PEG3-like"/>
</dbReference>
<reference evidence="6" key="1">
    <citation type="submission" date="2021-05" db="EMBL/GenBank/DDBJ databases">
        <authorList>
            <person name="Alioto T."/>
            <person name="Alioto T."/>
            <person name="Gomez Garrido J."/>
        </authorList>
    </citation>
    <scope>NUCLEOTIDE SEQUENCE</scope>
</reference>
<dbReference type="PANTHER" id="PTHR48051:SF1">
    <property type="entry name" value="RAS SUPPRESSOR PROTEIN 1"/>
    <property type="match status" value="1"/>
</dbReference>
<dbReference type="Pfam" id="PF24758">
    <property type="entry name" value="LRR_At5g56370"/>
    <property type="match status" value="1"/>
</dbReference>
<evidence type="ECO:0000256" key="1">
    <source>
        <dbReference type="ARBA" id="ARBA00022614"/>
    </source>
</evidence>
<sequence length="493" mass="57128">MNPPPIIKVKVRQYLSFITIIPVSMFCVSPTYSPVTLPSIKTFKEANFAELAVRYPKYLPRSSMLKHVQSLVPNNMCIYPMDNSTTPESKECEESKLSFHNYEYLCIKRFQEDVLANQENTNEETIELWNFVKKLLETMKDLHVSRAPGLQGLFWKFRFDKRIATDLWYLAVALDKRPHNLLEFLKHELSVDISRNGTPLSRYLSRHQFQEIHLDGIFKFYDQSSLPLEIFKCTNVQVLSLKGNSLTALPPDIGRLSNLRVLTLTDNCLHNSSIPFTLTFCKTLTHLYLDNNLLDALPGFLLSMPQLDTVYRHGNHNYFKSTFMWYHTDIHARIRSTNTREEVLRKQKRLHQPPRLQDLAVQSVIASKQNFFEPGLFPTPLADYIGRQYRSYHVCDYCNSAESLDRPGYKVYTFKTPYLGNTCVPFQHWACSYQCAEDIERPAHAEQRSHSAQLEAAYTSYIEQVQCTGSRDSSHHRLKPGGGRSKRSRCSIM</sequence>
<accession>A0A8D8XHS6</accession>
<name>A0A8D8XHS6_9HEMI</name>
<feature type="domain" description="F-box/LRR-repeat protein 15/At3g58940/PEG3-like LRR" evidence="5">
    <location>
        <begin position="202"/>
        <end position="292"/>
    </location>
</feature>
<dbReference type="InterPro" id="IPR032675">
    <property type="entry name" value="LRR_dom_sf"/>
</dbReference>
<dbReference type="InterPro" id="IPR050216">
    <property type="entry name" value="LRR_domain-containing"/>
</dbReference>
<keyword evidence="1" id="KW-0433">Leucine-rich repeat</keyword>
<organism evidence="6">
    <name type="scientific">Cacopsylla melanoneura</name>
    <dbReference type="NCBI Taxonomy" id="428564"/>
    <lineage>
        <taxon>Eukaryota</taxon>
        <taxon>Metazoa</taxon>
        <taxon>Ecdysozoa</taxon>
        <taxon>Arthropoda</taxon>
        <taxon>Hexapoda</taxon>
        <taxon>Insecta</taxon>
        <taxon>Pterygota</taxon>
        <taxon>Neoptera</taxon>
        <taxon>Paraneoptera</taxon>
        <taxon>Hemiptera</taxon>
        <taxon>Sternorrhyncha</taxon>
        <taxon>Psylloidea</taxon>
        <taxon>Psyllidae</taxon>
        <taxon>Psyllinae</taxon>
        <taxon>Cacopsylla</taxon>
    </lineage>
</organism>
<dbReference type="EMBL" id="HBUF01334023">
    <property type="protein sequence ID" value="CAG6697562.1"/>
    <property type="molecule type" value="Transcribed_RNA"/>
</dbReference>
<dbReference type="GO" id="GO:0005737">
    <property type="term" value="C:cytoplasm"/>
    <property type="evidence" value="ECO:0007669"/>
    <property type="project" value="TreeGrafter"/>
</dbReference>
<dbReference type="PANTHER" id="PTHR48051">
    <property type="match status" value="1"/>
</dbReference>
<keyword evidence="4" id="KW-0472">Membrane</keyword>
<feature type="region of interest" description="Disordered" evidence="3">
    <location>
        <begin position="470"/>
        <end position="493"/>
    </location>
</feature>
<feature type="compositionally biased region" description="Basic residues" evidence="3">
    <location>
        <begin position="474"/>
        <end position="493"/>
    </location>
</feature>
<evidence type="ECO:0000313" key="6">
    <source>
        <dbReference type="EMBL" id="CAG6697562.1"/>
    </source>
</evidence>
<dbReference type="AlphaFoldDB" id="A0A8D8XHS6"/>
<evidence type="ECO:0000256" key="3">
    <source>
        <dbReference type="SAM" id="MobiDB-lite"/>
    </source>
</evidence>